<evidence type="ECO:0000256" key="9">
    <source>
        <dbReference type="ARBA" id="ARBA00022691"/>
    </source>
</evidence>
<keyword evidence="6 12" id="KW-0698">rRNA processing</keyword>
<dbReference type="Gene3D" id="3.40.1280.10">
    <property type="match status" value="1"/>
</dbReference>
<dbReference type="SUPFAM" id="SSF75217">
    <property type="entry name" value="alpha/beta knot"/>
    <property type="match status" value="1"/>
</dbReference>
<evidence type="ECO:0000256" key="12">
    <source>
        <dbReference type="PIRNR" id="PIRNR015601"/>
    </source>
</evidence>
<dbReference type="GO" id="GO:0070475">
    <property type="term" value="P:rRNA base methylation"/>
    <property type="evidence" value="ECO:0007669"/>
    <property type="project" value="TreeGrafter"/>
</dbReference>
<reference evidence="15 16" key="1">
    <citation type="submission" date="2015-11" db="EMBL/GenBank/DDBJ databases">
        <authorList>
            <person name="Zhang Y."/>
            <person name="Guo Z."/>
        </authorList>
    </citation>
    <scope>NUCLEOTIDE SEQUENCE [LARGE SCALE GENOMIC DNA]</scope>
    <source>
        <strain evidence="15 16">KCTC 32221</strain>
    </source>
</reference>
<keyword evidence="9 12" id="KW-0949">S-adenosyl-L-methionine</keyword>
<feature type="domain" description="Ribosomal RNA small subunit methyltransferase E methyltransferase" evidence="13">
    <location>
        <begin position="78"/>
        <end position="234"/>
    </location>
</feature>
<dbReference type="GO" id="GO:0005737">
    <property type="term" value="C:cytoplasm"/>
    <property type="evidence" value="ECO:0007669"/>
    <property type="project" value="UniProtKB-SubCell"/>
</dbReference>
<dbReference type="NCBIfam" id="NF008692">
    <property type="entry name" value="PRK11713.1-5"/>
    <property type="match status" value="1"/>
</dbReference>
<dbReference type="SUPFAM" id="SSF88697">
    <property type="entry name" value="PUA domain-like"/>
    <property type="match status" value="1"/>
</dbReference>
<evidence type="ECO:0000256" key="2">
    <source>
        <dbReference type="ARBA" id="ARBA00005528"/>
    </source>
</evidence>
<dbReference type="InterPro" id="IPR015947">
    <property type="entry name" value="PUA-like_sf"/>
</dbReference>
<comment type="catalytic activity">
    <reaction evidence="11 12">
        <text>uridine(1498) in 16S rRNA + S-adenosyl-L-methionine = N(3)-methyluridine(1498) in 16S rRNA + S-adenosyl-L-homocysteine + H(+)</text>
        <dbReference type="Rhea" id="RHEA:42920"/>
        <dbReference type="Rhea" id="RHEA-COMP:10283"/>
        <dbReference type="Rhea" id="RHEA-COMP:10284"/>
        <dbReference type="ChEBI" id="CHEBI:15378"/>
        <dbReference type="ChEBI" id="CHEBI:57856"/>
        <dbReference type="ChEBI" id="CHEBI:59789"/>
        <dbReference type="ChEBI" id="CHEBI:65315"/>
        <dbReference type="ChEBI" id="CHEBI:74502"/>
        <dbReference type="EC" id="2.1.1.193"/>
    </reaction>
</comment>
<evidence type="ECO:0000256" key="10">
    <source>
        <dbReference type="ARBA" id="ARBA00025699"/>
    </source>
</evidence>
<proteinExistence type="inferred from homology"/>
<feature type="domain" description="Ribosomal RNA small subunit methyltransferase E PUA-like" evidence="14">
    <location>
        <begin position="20"/>
        <end position="66"/>
    </location>
</feature>
<dbReference type="CDD" id="cd18084">
    <property type="entry name" value="RsmE-like"/>
    <property type="match status" value="1"/>
</dbReference>
<evidence type="ECO:0000256" key="6">
    <source>
        <dbReference type="ARBA" id="ARBA00022552"/>
    </source>
</evidence>
<evidence type="ECO:0000256" key="8">
    <source>
        <dbReference type="ARBA" id="ARBA00022679"/>
    </source>
</evidence>
<dbReference type="Proteomes" id="UP000065641">
    <property type="component" value="Chromosome"/>
</dbReference>
<organism evidence="15 16">
    <name type="scientific">Pseudohongiella spirulinae</name>
    <dbReference type="NCBI Taxonomy" id="1249552"/>
    <lineage>
        <taxon>Bacteria</taxon>
        <taxon>Pseudomonadati</taxon>
        <taxon>Pseudomonadota</taxon>
        <taxon>Gammaproteobacteria</taxon>
        <taxon>Pseudomonadales</taxon>
        <taxon>Pseudohongiellaceae</taxon>
        <taxon>Pseudohongiella</taxon>
    </lineage>
</organism>
<dbReference type="InterPro" id="IPR029028">
    <property type="entry name" value="Alpha/beta_knot_MTases"/>
</dbReference>
<dbReference type="InterPro" id="IPR029026">
    <property type="entry name" value="tRNA_m1G_MTases_N"/>
</dbReference>
<dbReference type="RefSeq" id="WP_058020314.1">
    <property type="nucleotide sequence ID" value="NZ_CP013189.1"/>
</dbReference>
<dbReference type="PIRSF" id="PIRSF015601">
    <property type="entry name" value="MTase_slr0722"/>
    <property type="match status" value="1"/>
</dbReference>
<dbReference type="InterPro" id="IPR046887">
    <property type="entry name" value="RsmE_PUA-like"/>
</dbReference>
<evidence type="ECO:0000256" key="7">
    <source>
        <dbReference type="ARBA" id="ARBA00022603"/>
    </source>
</evidence>
<dbReference type="PATRIC" id="fig|1249552.3.peg.87"/>
<comment type="similarity">
    <text evidence="2 12">Belongs to the RNA methyltransferase RsmE family.</text>
</comment>
<name>A0A0S2K9J7_9GAMM</name>
<keyword evidence="5 12" id="KW-0963">Cytoplasm</keyword>
<evidence type="ECO:0000259" key="13">
    <source>
        <dbReference type="Pfam" id="PF04452"/>
    </source>
</evidence>
<dbReference type="STRING" id="1249552.PS2015_85"/>
<dbReference type="Pfam" id="PF20260">
    <property type="entry name" value="PUA_4"/>
    <property type="match status" value="1"/>
</dbReference>
<gene>
    <name evidence="15" type="ORF">PS2015_85</name>
</gene>
<dbReference type="OrthoDB" id="9815641at2"/>
<dbReference type="Pfam" id="PF04452">
    <property type="entry name" value="Methyltrans_RNA"/>
    <property type="match status" value="1"/>
</dbReference>
<dbReference type="PANTHER" id="PTHR30027">
    <property type="entry name" value="RIBOSOMAL RNA SMALL SUBUNIT METHYLTRANSFERASE E"/>
    <property type="match status" value="1"/>
</dbReference>
<keyword evidence="16" id="KW-1185">Reference proteome</keyword>
<comment type="subcellular location">
    <subcellularLocation>
        <location evidence="1 12">Cytoplasm</location>
    </subcellularLocation>
</comment>
<dbReference type="PANTHER" id="PTHR30027:SF3">
    <property type="entry name" value="16S RRNA (URACIL(1498)-N(3))-METHYLTRANSFERASE"/>
    <property type="match status" value="1"/>
</dbReference>
<evidence type="ECO:0000259" key="14">
    <source>
        <dbReference type="Pfam" id="PF20260"/>
    </source>
</evidence>
<sequence length="240" mass="26435">MRLSRLYTPEALRAGAEVRLQDDAAHYLGKVLRVKVGYQVLLFNESDGEYLADIHSIDKRGIDLKLAQSSSRTPETLLPVHIGLGLSRGERMDYAVQKATELGVTEITPLFTEHSEVKLKEDRADKRTTHWQKVAISASEQSGRCTVPSIHSPMNLSDWVKSVPQGQGFMLDHTGMAGFSGERPDHIFLLIGPEGGISDAEKGLTSETGFKTVRLGPRVLRTETAPVVALTALQLQWGDF</sequence>
<accession>A0A0S2K9J7</accession>
<evidence type="ECO:0000256" key="5">
    <source>
        <dbReference type="ARBA" id="ARBA00022490"/>
    </source>
</evidence>
<keyword evidence="7 12" id="KW-0489">Methyltransferase</keyword>
<dbReference type="InterPro" id="IPR046886">
    <property type="entry name" value="RsmE_MTase_dom"/>
</dbReference>
<keyword evidence="8 12" id="KW-0808">Transferase</keyword>
<dbReference type="AlphaFoldDB" id="A0A0S2K9J7"/>
<evidence type="ECO:0000256" key="1">
    <source>
        <dbReference type="ARBA" id="ARBA00004496"/>
    </source>
</evidence>
<evidence type="ECO:0000313" key="16">
    <source>
        <dbReference type="Proteomes" id="UP000065641"/>
    </source>
</evidence>
<evidence type="ECO:0000313" key="15">
    <source>
        <dbReference type="EMBL" id="ALO44782.1"/>
    </source>
</evidence>
<dbReference type="GO" id="GO:0070042">
    <property type="term" value="F:rRNA (uridine-N3-)-methyltransferase activity"/>
    <property type="evidence" value="ECO:0007669"/>
    <property type="project" value="TreeGrafter"/>
</dbReference>
<dbReference type="KEGG" id="pspi:PS2015_85"/>
<evidence type="ECO:0000256" key="4">
    <source>
        <dbReference type="ARBA" id="ARBA00013673"/>
    </source>
</evidence>
<comment type="function">
    <text evidence="10 12">Specifically methylates the N3 position of the uracil ring of uridine 1498 (m3U1498) in 16S rRNA. Acts on the fully assembled 30S ribosomal subunit.</text>
</comment>
<dbReference type="Gene3D" id="2.40.240.20">
    <property type="entry name" value="Hypothetical PUA domain-like, domain 1"/>
    <property type="match status" value="1"/>
</dbReference>
<protein>
    <recommendedName>
        <fullName evidence="4 12">Ribosomal RNA small subunit methyltransferase E</fullName>
        <ecNumber evidence="3 12">2.1.1.193</ecNumber>
    </recommendedName>
</protein>
<dbReference type="EC" id="2.1.1.193" evidence="3 12"/>
<evidence type="ECO:0000256" key="11">
    <source>
        <dbReference type="ARBA" id="ARBA00047944"/>
    </source>
</evidence>
<evidence type="ECO:0000256" key="3">
    <source>
        <dbReference type="ARBA" id="ARBA00012328"/>
    </source>
</evidence>
<dbReference type="InterPro" id="IPR006700">
    <property type="entry name" value="RsmE"/>
</dbReference>
<dbReference type="EMBL" id="CP013189">
    <property type="protein sequence ID" value="ALO44782.1"/>
    <property type="molecule type" value="Genomic_DNA"/>
</dbReference>
<dbReference type="NCBIfam" id="TIGR00046">
    <property type="entry name" value="RsmE family RNA methyltransferase"/>
    <property type="match status" value="1"/>
</dbReference>